<feature type="domain" description="MULE transposase" evidence="1">
    <location>
        <begin position="17"/>
        <end position="89"/>
    </location>
</feature>
<evidence type="ECO:0000259" key="1">
    <source>
        <dbReference type="Pfam" id="PF10551"/>
    </source>
</evidence>
<dbReference type="Proteomes" id="UP001280121">
    <property type="component" value="Unassembled WGS sequence"/>
</dbReference>
<sequence length="186" mass="21239">MSIGASLGGFRTCMRSVIAVDGTNLKGRFRGTVFVATTQDGNEQVYPIAFGYSDSENNLSWEWFLDCLKGALGHIDELVFNFDRHASIEAGHFAENIKKRFHRKDVAVIMDKAARSYTEFKYNRHMKELRNLHNNAYVYVIDTGPYKWSHVHCPDGKKVQGDDDKCCRMHKIMPKICMPTAYVYSG</sequence>
<organism evidence="2 3">
    <name type="scientific">Dipteronia dyeriana</name>
    <dbReference type="NCBI Taxonomy" id="168575"/>
    <lineage>
        <taxon>Eukaryota</taxon>
        <taxon>Viridiplantae</taxon>
        <taxon>Streptophyta</taxon>
        <taxon>Embryophyta</taxon>
        <taxon>Tracheophyta</taxon>
        <taxon>Spermatophyta</taxon>
        <taxon>Magnoliopsida</taxon>
        <taxon>eudicotyledons</taxon>
        <taxon>Gunneridae</taxon>
        <taxon>Pentapetalae</taxon>
        <taxon>rosids</taxon>
        <taxon>malvids</taxon>
        <taxon>Sapindales</taxon>
        <taxon>Sapindaceae</taxon>
        <taxon>Hippocastanoideae</taxon>
        <taxon>Acereae</taxon>
        <taxon>Dipteronia</taxon>
    </lineage>
</organism>
<dbReference type="EMBL" id="JANJYI010000001">
    <property type="protein sequence ID" value="KAK2665796.1"/>
    <property type="molecule type" value="Genomic_DNA"/>
</dbReference>
<name>A0AAD9XUN0_9ROSI</name>
<evidence type="ECO:0000313" key="2">
    <source>
        <dbReference type="EMBL" id="KAK2665796.1"/>
    </source>
</evidence>
<proteinExistence type="predicted"/>
<keyword evidence="3" id="KW-1185">Reference proteome</keyword>
<reference evidence="2" key="1">
    <citation type="journal article" date="2023" name="Plant J.">
        <title>Genome sequences and population genomics provide insights into the demographic history, inbreeding, and mutation load of two 'living fossil' tree species of Dipteronia.</title>
        <authorList>
            <person name="Feng Y."/>
            <person name="Comes H.P."/>
            <person name="Chen J."/>
            <person name="Zhu S."/>
            <person name="Lu R."/>
            <person name="Zhang X."/>
            <person name="Li P."/>
            <person name="Qiu J."/>
            <person name="Olsen K.M."/>
            <person name="Qiu Y."/>
        </authorList>
    </citation>
    <scope>NUCLEOTIDE SEQUENCE</scope>
    <source>
        <strain evidence="2">KIB01</strain>
    </source>
</reference>
<dbReference type="PANTHER" id="PTHR31973:SF187">
    <property type="entry name" value="MUTATOR TRANSPOSASE MUDRA PROTEIN"/>
    <property type="match status" value="1"/>
</dbReference>
<evidence type="ECO:0000313" key="3">
    <source>
        <dbReference type="Proteomes" id="UP001280121"/>
    </source>
</evidence>
<comment type="caution">
    <text evidence="2">The sequence shown here is derived from an EMBL/GenBank/DDBJ whole genome shotgun (WGS) entry which is preliminary data.</text>
</comment>
<accession>A0AAD9XUN0</accession>
<protein>
    <recommendedName>
        <fullName evidence="1">MULE transposase domain-containing protein</fullName>
    </recommendedName>
</protein>
<dbReference type="PANTHER" id="PTHR31973">
    <property type="entry name" value="POLYPROTEIN, PUTATIVE-RELATED"/>
    <property type="match status" value="1"/>
</dbReference>
<dbReference type="AlphaFoldDB" id="A0AAD9XUN0"/>
<dbReference type="InterPro" id="IPR018289">
    <property type="entry name" value="MULE_transposase_dom"/>
</dbReference>
<dbReference type="Pfam" id="PF10551">
    <property type="entry name" value="MULE"/>
    <property type="match status" value="1"/>
</dbReference>
<gene>
    <name evidence="2" type="ORF">Ddye_004370</name>
</gene>